<evidence type="ECO:0000313" key="2">
    <source>
        <dbReference type="EMBL" id="CAF4593358.1"/>
    </source>
</evidence>
<evidence type="ECO:0000313" key="1">
    <source>
        <dbReference type="EMBL" id="CAF3689576.1"/>
    </source>
</evidence>
<protein>
    <submittedName>
        <fullName evidence="1">Uncharacterized protein</fullName>
    </submittedName>
</protein>
<sequence length="1060" mass="122114">MLSRVTLWRRRKRIKEIRSQMIANKCSFLDEESLELASSSISNSISAKGFPDNEARPINDCEYQFSHTISDPDSNISKTTDEAECVPDFNEDQMWIDDNVKESDPWMNLTIEPVFQYPVMENQELFVNMTRDPVEKEIAAALVLLKVRHRISTKGMDDICKLLKILKTPNAPLNFSRIKRLFFRNSSPALSSSISFICSACCDASTSSNHCNNINCSQHASYQTPPLQYFKLSILQQLREILACEQDLNFEHQKQPSLNSDLLNDIYDGDKYQHIIKNEIGNRFLTLVMNADGVQVSKDASLSLWIITFAINEIKRSERFKLKNIIIGGIVSCPSKPTRNHMRKIFAPIIQELLILERGETFEVKSLNENPFICLKTYLIACCADKPAQSLVQSISEPIGAYGCGRCEIEGITVPIKPNSKKKIRVFPLVTAHQQQPRLRTNETYDEFMKIYAQERFKDTNEMRDRLRGHIGPCSLRDLTYFDVGTSFLSDSLHNVYHGVMKRLFRLWFDKKYRTQPWSIRSKLKVISHFLTEVKYPSTSTRIPRHIEKYEKYKANEERSVLLLGFSAFCSALPLKYARHFLLLVVAMHIAESRSIQREQIKDISLMLNRFLQLFPILYSPRQNSQAVHSLHHIATSVLEYGALSNYSTFNFENILGLITSTVHSTRRHSCEIQNNLRLLRLASIELDHASFNRNLKQFINACQSSKRSVVLITMNESQTVHFRREDTNKVILMELQHLLRQHEIKLFNICYILTNRFTVMDYRSSGQKNDSCLLFLQAGKPCIGFIQNIIQVHRTELILRVCKVKIRDQLCLNFDNNRLSCPNIFYGSIDMQDNIIFIKANAILEKIVHSNILYTLSLGSSLLTSLISRFGGLLEELDVIIDKSIPQKSSSELYRDQIFIYSPFLDGKCKLHWIVESSLPLEIKNVLCENIKNLICDHCIVFQHNNSSTTTPRLNATDDDQSSKTATAKITPKRKSLFSNIERKNIKKQKLDNLAFIKDEINIYLNGDESDLNRFILIDQSIKYKALNYLAKKVFTVPATSSPVERVFSQSGFIFRQHR</sequence>
<dbReference type="Proteomes" id="UP000663869">
    <property type="component" value="Unassembled WGS sequence"/>
</dbReference>
<dbReference type="EMBL" id="CAJOBQ010003092">
    <property type="protein sequence ID" value="CAF4593358.1"/>
    <property type="molecule type" value="Genomic_DNA"/>
</dbReference>
<dbReference type="PANTHER" id="PTHR46579">
    <property type="entry name" value="F5/8 TYPE C DOMAIN-CONTAINING PROTEIN-RELATED"/>
    <property type="match status" value="1"/>
</dbReference>
<comment type="caution">
    <text evidence="1">The sequence shown here is derived from an EMBL/GenBank/DDBJ whole genome shotgun (WGS) entry which is preliminary data.</text>
</comment>
<dbReference type="SUPFAM" id="SSF53098">
    <property type="entry name" value="Ribonuclease H-like"/>
    <property type="match status" value="1"/>
</dbReference>
<organism evidence="1 3">
    <name type="scientific">Rotaria socialis</name>
    <dbReference type="NCBI Taxonomy" id="392032"/>
    <lineage>
        <taxon>Eukaryota</taxon>
        <taxon>Metazoa</taxon>
        <taxon>Spiralia</taxon>
        <taxon>Gnathifera</taxon>
        <taxon>Rotifera</taxon>
        <taxon>Eurotatoria</taxon>
        <taxon>Bdelloidea</taxon>
        <taxon>Philodinida</taxon>
        <taxon>Philodinidae</taxon>
        <taxon>Rotaria</taxon>
    </lineage>
</organism>
<gene>
    <name evidence="1" type="ORF">FME351_LOCUS26961</name>
    <name evidence="2" type="ORF">TSG867_LOCUS27355</name>
</gene>
<dbReference type="Pfam" id="PF06869">
    <property type="entry name" value="DUF1258"/>
    <property type="match status" value="1"/>
</dbReference>
<name>A0A818TW43_9BILA</name>
<reference evidence="1" key="1">
    <citation type="submission" date="2021-02" db="EMBL/GenBank/DDBJ databases">
        <authorList>
            <person name="Nowell W R."/>
        </authorList>
    </citation>
    <scope>NUCLEOTIDE SEQUENCE</scope>
</reference>
<dbReference type="InterPro" id="IPR012337">
    <property type="entry name" value="RNaseH-like_sf"/>
</dbReference>
<dbReference type="EMBL" id="CAJNYU010003637">
    <property type="protein sequence ID" value="CAF3689576.1"/>
    <property type="molecule type" value="Genomic_DNA"/>
</dbReference>
<dbReference type="InterPro" id="IPR009667">
    <property type="entry name" value="DUF1258"/>
</dbReference>
<dbReference type="AlphaFoldDB" id="A0A818TW43"/>
<evidence type="ECO:0000313" key="3">
    <source>
        <dbReference type="Proteomes" id="UP000663869"/>
    </source>
</evidence>
<dbReference type="Proteomes" id="UP000663862">
    <property type="component" value="Unassembled WGS sequence"/>
</dbReference>
<accession>A0A818TW43</accession>
<proteinExistence type="predicted"/>
<dbReference type="PANTHER" id="PTHR46579:SF1">
    <property type="entry name" value="F5_8 TYPE C DOMAIN-CONTAINING PROTEIN"/>
    <property type="match status" value="1"/>
</dbReference>